<dbReference type="Proteomes" id="UP000177894">
    <property type="component" value="Chromosome"/>
</dbReference>
<dbReference type="PANTHER" id="PTHR42713:SF3">
    <property type="entry name" value="TRANSCRIPTIONAL REGULATORY PROTEIN HPTR"/>
    <property type="match status" value="1"/>
</dbReference>
<evidence type="ECO:0000256" key="3">
    <source>
        <dbReference type="ARBA" id="ARBA00022490"/>
    </source>
</evidence>
<evidence type="ECO:0000256" key="5">
    <source>
        <dbReference type="ARBA" id="ARBA00023012"/>
    </source>
</evidence>
<comment type="subcellular location">
    <subcellularLocation>
        <location evidence="1">Cytoplasm</location>
    </subcellularLocation>
</comment>
<dbReference type="EMBL" id="CP017603">
    <property type="protein sequence ID" value="AOY76437.1"/>
    <property type="molecule type" value="Genomic_DNA"/>
</dbReference>
<dbReference type="InterPro" id="IPR051552">
    <property type="entry name" value="HptR"/>
</dbReference>
<reference evidence="13 15" key="1">
    <citation type="submission" date="2016-10" db="EMBL/GenBank/DDBJ databases">
        <title>Complete Genome Sequence of Acetogen Clostridium formicoaceticum ATCC 27076.</title>
        <authorList>
            <person name="Bao T."/>
            <person name="Cheng C."/>
            <person name="Zhao J."/>
            <person name="Yang S.-T."/>
            <person name="Wang J."/>
            <person name="Wang M."/>
        </authorList>
    </citation>
    <scope>NUCLEOTIDE SEQUENCE [LARGE SCALE GENOMIC DNA]</scope>
    <source>
        <strain evidence="13 15">ATCC 27076</strain>
    </source>
</reference>
<keyword evidence="6" id="KW-0805">Transcription regulation</keyword>
<evidence type="ECO:0000259" key="11">
    <source>
        <dbReference type="PROSITE" id="PS01124"/>
    </source>
</evidence>
<protein>
    <recommendedName>
        <fullName evidence="2">Stage 0 sporulation protein A homolog</fullName>
    </recommendedName>
</protein>
<dbReference type="PRINTS" id="PR00032">
    <property type="entry name" value="HTHARAC"/>
</dbReference>
<name>A0AAC9WFI4_9CLOT</name>
<evidence type="ECO:0000313" key="14">
    <source>
        <dbReference type="EMBL" id="ARE86833.1"/>
    </source>
</evidence>
<keyword evidence="3" id="KW-0963">Cytoplasm</keyword>
<evidence type="ECO:0000256" key="7">
    <source>
        <dbReference type="ARBA" id="ARBA00023125"/>
    </source>
</evidence>
<dbReference type="PROSITE" id="PS00041">
    <property type="entry name" value="HTH_ARAC_FAMILY_1"/>
    <property type="match status" value="1"/>
</dbReference>
<dbReference type="GO" id="GO:0043565">
    <property type="term" value="F:sequence-specific DNA binding"/>
    <property type="evidence" value="ECO:0007669"/>
    <property type="project" value="InterPro"/>
</dbReference>
<evidence type="ECO:0000313" key="16">
    <source>
        <dbReference type="Proteomes" id="UP000192478"/>
    </source>
</evidence>
<evidence type="ECO:0000256" key="10">
    <source>
        <dbReference type="PROSITE-ProRule" id="PRU00169"/>
    </source>
</evidence>
<dbReference type="InterPro" id="IPR018060">
    <property type="entry name" value="HTH_AraC"/>
</dbReference>
<reference evidence="14 16" key="2">
    <citation type="submission" date="2017-03" db="EMBL/GenBank/DDBJ databases">
        <title>Complete sequence of Clostridium formicaceticum DSM 92.</title>
        <authorList>
            <person name="Poehlein A."/>
            <person name="Karl M."/>
            <person name="Bengelsdorf F.R."/>
            <person name="Duerre P."/>
            <person name="Daniel R."/>
        </authorList>
    </citation>
    <scope>NUCLEOTIDE SEQUENCE [LARGE SCALE GENOMIC DNA]</scope>
    <source>
        <strain evidence="14 16">DSM 92</strain>
    </source>
</reference>
<dbReference type="InterPro" id="IPR011006">
    <property type="entry name" value="CheY-like_superfamily"/>
</dbReference>
<dbReference type="Pfam" id="PF00072">
    <property type="entry name" value="Response_reg"/>
    <property type="match status" value="1"/>
</dbReference>
<evidence type="ECO:0000256" key="9">
    <source>
        <dbReference type="ARBA" id="ARBA00024867"/>
    </source>
</evidence>
<dbReference type="PANTHER" id="PTHR42713">
    <property type="entry name" value="HISTIDINE KINASE-RELATED"/>
    <property type="match status" value="1"/>
</dbReference>
<dbReference type="InterPro" id="IPR009057">
    <property type="entry name" value="Homeodomain-like_sf"/>
</dbReference>
<dbReference type="EMBL" id="CP020559">
    <property type="protein sequence ID" value="ARE86833.1"/>
    <property type="molecule type" value="Genomic_DNA"/>
</dbReference>
<feature type="modified residue" description="4-aspartylphosphate" evidence="10">
    <location>
        <position position="55"/>
    </location>
</feature>
<evidence type="ECO:0000256" key="6">
    <source>
        <dbReference type="ARBA" id="ARBA00023015"/>
    </source>
</evidence>
<dbReference type="Gene3D" id="3.40.50.2300">
    <property type="match status" value="1"/>
</dbReference>
<sequence length="349" mass="41658">MYEVLIVDDDAAIRYLLKRYKKWEIYNFQIKEEARHGKEALEKLKEFSFDLIITDIKMPGMDGLTLLHELKNKQFQGAVILLSTHQEFLYAQEGMRLGALDYVVKPVDDMTLDTALERAKIYLDEKSRQWEKEKSLYDPHHGVKKMEELLMTANEELLKEAEKTIEEIWRFFEKDLLKTGRILEDILLKLWEEFVASYPWIQKVEGMDLEGRFMGTKSFPQMKIKFLSYIESMLHLVEKYELHQKESIIHRTCTYILGHVEEELHLNQIAEEVHVSKDYLGKIFKQKIGYKFNDYVTKIKMEHGKYLLNTSSYKVYEVSEKLGYQNPDYFCRLFKEYTGYTPTQYRKIL</sequence>
<dbReference type="Gene3D" id="1.10.10.60">
    <property type="entry name" value="Homeodomain-like"/>
    <property type="match status" value="2"/>
</dbReference>
<gene>
    <name evidence="13" type="ORF">BJL90_11275</name>
    <name evidence="14" type="ORF">CLFO_11640</name>
</gene>
<dbReference type="SUPFAM" id="SSF52172">
    <property type="entry name" value="CheY-like"/>
    <property type="match status" value="1"/>
</dbReference>
<evidence type="ECO:0000313" key="13">
    <source>
        <dbReference type="EMBL" id="AOY76437.1"/>
    </source>
</evidence>
<keyword evidence="8" id="KW-0804">Transcription</keyword>
<evidence type="ECO:0000256" key="8">
    <source>
        <dbReference type="ARBA" id="ARBA00023163"/>
    </source>
</evidence>
<dbReference type="InterPro" id="IPR001789">
    <property type="entry name" value="Sig_transdc_resp-reg_receiver"/>
</dbReference>
<evidence type="ECO:0000259" key="12">
    <source>
        <dbReference type="PROSITE" id="PS50110"/>
    </source>
</evidence>
<dbReference type="InterPro" id="IPR020449">
    <property type="entry name" value="Tscrpt_reg_AraC-type_HTH"/>
</dbReference>
<dbReference type="SMART" id="SM00342">
    <property type="entry name" value="HTH_ARAC"/>
    <property type="match status" value="1"/>
</dbReference>
<dbReference type="PROSITE" id="PS01124">
    <property type="entry name" value="HTH_ARAC_FAMILY_2"/>
    <property type="match status" value="1"/>
</dbReference>
<evidence type="ECO:0000313" key="15">
    <source>
        <dbReference type="Proteomes" id="UP000177894"/>
    </source>
</evidence>
<evidence type="ECO:0000256" key="2">
    <source>
        <dbReference type="ARBA" id="ARBA00018672"/>
    </source>
</evidence>
<keyword evidence="5" id="KW-0902">Two-component regulatory system</keyword>
<dbReference type="KEGG" id="cfm:BJL90_11275"/>
<dbReference type="Pfam" id="PF12833">
    <property type="entry name" value="HTH_18"/>
    <property type="match status" value="1"/>
</dbReference>
<dbReference type="GO" id="GO:0000160">
    <property type="term" value="P:phosphorelay signal transduction system"/>
    <property type="evidence" value="ECO:0007669"/>
    <property type="project" value="UniProtKB-KW"/>
</dbReference>
<keyword evidence="15" id="KW-1185">Reference proteome</keyword>
<accession>A0AAC9WFI4</accession>
<keyword evidence="7 13" id="KW-0238">DNA-binding</keyword>
<dbReference type="RefSeq" id="WP_070967982.1">
    <property type="nucleotide sequence ID" value="NZ_CP017603.1"/>
</dbReference>
<feature type="domain" description="HTH araC/xylS-type" evidence="11">
    <location>
        <begin position="250"/>
        <end position="348"/>
    </location>
</feature>
<dbReference type="SMART" id="SM00448">
    <property type="entry name" value="REC"/>
    <property type="match status" value="1"/>
</dbReference>
<dbReference type="InterPro" id="IPR018062">
    <property type="entry name" value="HTH_AraC-typ_CS"/>
</dbReference>
<dbReference type="Proteomes" id="UP000192478">
    <property type="component" value="Chromosome"/>
</dbReference>
<dbReference type="AlphaFoldDB" id="A0AAC9WFI4"/>
<proteinExistence type="predicted"/>
<dbReference type="SUPFAM" id="SSF46689">
    <property type="entry name" value="Homeodomain-like"/>
    <property type="match status" value="2"/>
</dbReference>
<dbReference type="GO" id="GO:0003700">
    <property type="term" value="F:DNA-binding transcription factor activity"/>
    <property type="evidence" value="ECO:0007669"/>
    <property type="project" value="InterPro"/>
</dbReference>
<dbReference type="GO" id="GO:0005737">
    <property type="term" value="C:cytoplasm"/>
    <property type="evidence" value="ECO:0007669"/>
    <property type="project" value="UniProtKB-SubCell"/>
</dbReference>
<feature type="domain" description="Response regulatory" evidence="12">
    <location>
        <begin position="3"/>
        <end position="120"/>
    </location>
</feature>
<organism evidence="14 16">
    <name type="scientific">Clostridium formicaceticum</name>
    <dbReference type="NCBI Taxonomy" id="1497"/>
    <lineage>
        <taxon>Bacteria</taxon>
        <taxon>Bacillati</taxon>
        <taxon>Bacillota</taxon>
        <taxon>Clostridia</taxon>
        <taxon>Eubacteriales</taxon>
        <taxon>Clostridiaceae</taxon>
        <taxon>Clostridium</taxon>
    </lineage>
</organism>
<dbReference type="CDD" id="cd17536">
    <property type="entry name" value="REC_YesN-like"/>
    <property type="match status" value="1"/>
</dbReference>
<comment type="function">
    <text evidence="9">May play the central regulatory role in sporulation. It may be an element of the effector pathway responsible for the activation of sporulation genes in response to nutritional stress. Spo0A may act in concert with spo0H (a sigma factor) to control the expression of some genes that are critical to the sporulation process.</text>
</comment>
<evidence type="ECO:0000256" key="1">
    <source>
        <dbReference type="ARBA" id="ARBA00004496"/>
    </source>
</evidence>
<dbReference type="PROSITE" id="PS50110">
    <property type="entry name" value="RESPONSE_REGULATORY"/>
    <property type="match status" value="1"/>
</dbReference>
<keyword evidence="4 10" id="KW-0597">Phosphoprotein</keyword>
<evidence type="ECO:0000256" key="4">
    <source>
        <dbReference type="ARBA" id="ARBA00022553"/>
    </source>
</evidence>